<comment type="caution">
    <text evidence="2">The sequence shown here is derived from an EMBL/GenBank/DDBJ whole genome shotgun (WGS) entry which is preliminary data.</text>
</comment>
<feature type="region of interest" description="Disordered" evidence="1">
    <location>
        <begin position="13"/>
        <end position="66"/>
    </location>
</feature>
<sequence>MNLHGKLVSLSKIPFSRNPSADNLSHGGNESAENFRRAVGQFTHGNRGHTSQVLQPSVDQSTGSVATSFASPGFYTLPPIAIKAENQDFPHQTQKREQPSPHPSHENNAEIRTPPLKNPAVHS</sequence>
<evidence type="ECO:0000256" key="1">
    <source>
        <dbReference type="SAM" id="MobiDB-lite"/>
    </source>
</evidence>
<feature type="compositionally biased region" description="Basic and acidic residues" evidence="1">
    <location>
        <begin position="94"/>
        <end position="109"/>
    </location>
</feature>
<gene>
    <name evidence="2" type="ORF">PITC_094320</name>
</gene>
<dbReference type="AlphaFoldDB" id="A0A0A2KKT9"/>
<protein>
    <submittedName>
        <fullName evidence="2">Uncharacterized protein</fullName>
    </submittedName>
</protein>
<organism evidence="2 3">
    <name type="scientific">Penicillium italicum</name>
    <name type="common">Blue mold</name>
    <dbReference type="NCBI Taxonomy" id="40296"/>
    <lineage>
        <taxon>Eukaryota</taxon>
        <taxon>Fungi</taxon>
        <taxon>Dikarya</taxon>
        <taxon>Ascomycota</taxon>
        <taxon>Pezizomycotina</taxon>
        <taxon>Eurotiomycetes</taxon>
        <taxon>Eurotiomycetidae</taxon>
        <taxon>Eurotiales</taxon>
        <taxon>Aspergillaceae</taxon>
        <taxon>Penicillium</taxon>
    </lineage>
</organism>
<accession>A0A0A2KKT9</accession>
<dbReference type="OrthoDB" id="4367697at2759"/>
<dbReference type="PhylomeDB" id="A0A0A2KKT9"/>
<feature type="region of interest" description="Disordered" evidence="1">
    <location>
        <begin position="80"/>
        <end position="123"/>
    </location>
</feature>
<evidence type="ECO:0000313" key="2">
    <source>
        <dbReference type="EMBL" id="KGO67563.1"/>
    </source>
</evidence>
<dbReference type="HOGENOM" id="CLU_2016038_0_0_1"/>
<dbReference type="Proteomes" id="UP000030104">
    <property type="component" value="Unassembled WGS sequence"/>
</dbReference>
<keyword evidence="3" id="KW-1185">Reference proteome</keyword>
<reference evidence="2 3" key="1">
    <citation type="journal article" date="2015" name="Mol. Plant Microbe Interact.">
        <title>Genome, transcriptome, and functional analyses of Penicillium expansum provide new insights into secondary metabolism and pathogenicity.</title>
        <authorList>
            <person name="Ballester A.R."/>
            <person name="Marcet-Houben M."/>
            <person name="Levin E."/>
            <person name="Sela N."/>
            <person name="Selma-Lazaro C."/>
            <person name="Carmona L."/>
            <person name="Wisniewski M."/>
            <person name="Droby S."/>
            <person name="Gonzalez-Candelas L."/>
            <person name="Gabaldon T."/>
        </authorList>
    </citation>
    <scope>NUCLEOTIDE SEQUENCE [LARGE SCALE GENOMIC DNA]</scope>
    <source>
        <strain evidence="2 3">PHI-1</strain>
    </source>
</reference>
<dbReference type="EMBL" id="JQGA01001278">
    <property type="protein sequence ID" value="KGO67563.1"/>
    <property type="molecule type" value="Genomic_DNA"/>
</dbReference>
<feature type="compositionally biased region" description="Polar residues" evidence="1">
    <location>
        <begin position="17"/>
        <end position="32"/>
    </location>
</feature>
<proteinExistence type="predicted"/>
<name>A0A0A2KKT9_PENIT</name>
<feature type="compositionally biased region" description="Polar residues" evidence="1">
    <location>
        <begin position="48"/>
        <end position="66"/>
    </location>
</feature>
<evidence type="ECO:0000313" key="3">
    <source>
        <dbReference type="Proteomes" id="UP000030104"/>
    </source>
</evidence>